<gene>
    <name evidence="3" type="ORF">jhhlp_000817</name>
</gene>
<proteinExistence type="predicted"/>
<sequence length="296" mass="30627">MQLSSALLVVAAAISGVAAHPSPAAAHRHARLHGRNIEARGDKWVMNVKPSTTSVQSTPEPTTAAASTPAASTPSSSPSTGSGSGVKKAFCSGTNAKRATAYDIAYKGNIGGTGDSWGCNIMEVDCDTVDLYDYTAKFTGAGRDTTYACSAFNKIGPNGVDINGFWYSALDFSVKSGESRCLAFDTNSQGGVACGVNSVPKTNLGQLAGTWCEFDAGSSKNDNQSGSDVSIIVAENFGMTDYISMNINAPGKGDCSTLVKSNPSRNKDIYRKGDEDLDGVGCTGYSTGTLFVTLGE</sequence>
<organism evidence="3 4">
    <name type="scientific">Lomentospora prolificans</name>
    <dbReference type="NCBI Taxonomy" id="41688"/>
    <lineage>
        <taxon>Eukaryota</taxon>
        <taxon>Fungi</taxon>
        <taxon>Dikarya</taxon>
        <taxon>Ascomycota</taxon>
        <taxon>Pezizomycotina</taxon>
        <taxon>Sordariomycetes</taxon>
        <taxon>Hypocreomycetidae</taxon>
        <taxon>Microascales</taxon>
        <taxon>Microascaceae</taxon>
        <taxon>Lomentospora</taxon>
    </lineage>
</organism>
<feature type="region of interest" description="Disordered" evidence="1">
    <location>
        <begin position="50"/>
        <end position="85"/>
    </location>
</feature>
<keyword evidence="4" id="KW-1185">Reference proteome</keyword>
<dbReference type="InterPro" id="IPR038903">
    <property type="entry name" value="Allergen_Asp_f_4"/>
</dbReference>
<dbReference type="PANTHER" id="PTHR42039:SF1">
    <property type="entry name" value="PUTATIVE (AFU_ORTHOLOGUE AFUA_3G02940)-RELATED"/>
    <property type="match status" value="1"/>
</dbReference>
<evidence type="ECO:0000313" key="4">
    <source>
        <dbReference type="Proteomes" id="UP000233524"/>
    </source>
</evidence>
<evidence type="ECO:0000256" key="1">
    <source>
        <dbReference type="SAM" id="MobiDB-lite"/>
    </source>
</evidence>
<evidence type="ECO:0000256" key="2">
    <source>
        <dbReference type="SAM" id="SignalP"/>
    </source>
</evidence>
<dbReference type="Proteomes" id="UP000233524">
    <property type="component" value="Unassembled WGS sequence"/>
</dbReference>
<feature type="signal peptide" evidence="2">
    <location>
        <begin position="1"/>
        <end position="19"/>
    </location>
</feature>
<dbReference type="GO" id="GO:0005576">
    <property type="term" value="C:extracellular region"/>
    <property type="evidence" value="ECO:0007669"/>
    <property type="project" value="InterPro"/>
</dbReference>
<dbReference type="GO" id="GO:0019863">
    <property type="term" value="F:IgE binding"/>
    <property type="evidence" value="ECO:0007669"/>
    <property type="project" value="InterPro"/>
</dbReference>
<accession>A0A2N3NJI6</accession>
<reference evidence="3 4" key="1">
    <citation type="journal article" date="2017" name="G3 (Bethesda)">
        <title>First Draft Genome Sequence of the Pathogenic Fungus Lomentospora prolificans (Formerly Scedosporium prolificans).</title>
        <authorList>
            <person name="Luo R."/>
            <person name="Zimin A."/>
            <person name="Workman R."/>
            <person name="Fan Y."/>
            <person name="Pertea G."/>
            <person name="Grossman N."/>
            <person name="Wear M.P."/>
            <person name="Jia B."/>
            <person name="Miller H."/>
            <person name="Casadevall A."/>
            <person name="Timp W."/>
            <person name="Zhang S.X."/>
            <person name="Salzberg S.L."/>
        </authorList>
    </citation>
    <scope>NUCLEOTIDE SEQUENCE [LARGE SCALE GENOMIC DNA]</scope>
    <source>
        <strain evidence="3 4">JHH-5317</strain>
    </source>
</reference>
<evidence type="ECO:0008006" key="5">
    <source>
        <dbReference type="Google" id="ProtNLM"/>
    </source>
</evidence>
<dbReference type="InParanoid" id="A0A2N3NJI6"/>
<evidence type="ECO:0000313" key="3">
    <source>
        <dbReference type="EMBL" id="PKS12609.1"/>
    </source>
</evidence>
<feature type="compositionally biased region" description="Low complexity" evidence="1">
    <location>
        <begin position="57"/>
        <end position="81"/>
    </location>
</feature>
<dbReference type="PANTHER" id="PTHR42039">
    <property type="entry name" value="PUTATIVE (AFU_ORTHOLOGUE AFUA_3G02940)-RELATED"/>
    <property type="match status" value="1"/>
</dbReference>
<dbReference type="AlphaFoldDB" id="A0A2N3NJI6"/>
<dbReference type="OrthoDB" id="118256at2759"/>
<protein>
    <recommendedName>
        <fullName evidence="5">Allergen Asp f 4</fullName>
    </recommendedName>
</protein>
<keyword evidence="2" id="KW-0732">Signal</keyword>
<name>A0A2N3NJI6_9PEZI</name>
<feature type="chain" id="PRO_5014736217" description="Allergen Asp f 4" evidence="2">
    <location>
        <begin position="20"/>
        <end position="296"/>
    </location>
</feature>
<dbReference type="VEuPathDB" id="FungiDB:jhhlp_000817"/>
<comment type="caution">
    <text evidence="3">The sequence shown here is derived from an EMBL/GenBank/DDBJ whole genome shotgun (WGS) entry which is preliminary data.</text>
</comment>
<dbReference type="EMBL" id="NLAX01000003">
    <property type="protein sequence ID" value="PKS12609.1"/>
    <property type="molecule type" value="Genomic_DNA"/>
</dbReference>
<dbReference type="Pfam" id="PF25312">
    <property type="entry name" value="Allergen_Asp_f_4"/>
    <property type="match status" value="1"/>
</dbReference>